<evidence type="ECO:0000256" key="7">
    <source>
        <dbReference type="ARBA" id="ARBA00022723"/>
    </source>
</evidence>
<comment type="function">
    <text evidence="13 15">Catalyzes the attachment of isoleucine to tRNA(Ile). As IleRS can inadvertently accommodate and process structurally similar amino acids such as valine, to avoid such errors it has two additional distinct tRNA(Ile)-dependent editing activities. One activity is designated as 'pretransfer' editing and involves the hydrolysis of activated Val-AMP. The other activity is designated 'posttransfer' editing and involves deacylation of mischarged Val-tRNA(Ile).</text>
</comment>
<evidence type="ECO:0000256" key="10">
    <source>
        <dbReference type="ARBA" id="ARBA00022840"/>
    </source>
</evidence>
<keyword evidence="11 15" id="KW-0648">Protein biosynthesis</keyword>
<dbReference type="PRINTS" id="PR00984">
    <property type="entry name" value="TRNASYNTHILE"/>
</dbReference>
<dbReference type="EMBL" id="MHQI01000062">
    <property type="protein sequence ID" value="OGZ98601.1"/>
    <property type="molecule type" value="Genomic_DNA"/>
</dbReference>
<dbReference type="STRING" id="1802270.A3C07_04065"/>
<dbReference type="GO" id="GO:0002161">
    <property type="term" value="F:aminoacyl-tRNA deacylase activity"/>
    <property type="evidence" value="ECO:0007669"/>
    <property type="project" value="InterPro"/>
</dbReference>
<dbReference type="GO" id="GO:0005737">
    <property type="term" value="C:cytoplasm"/>
    <property type="evidence" value="ECO:0007669"/>
    <property type="project" value="UniProtKB-SubCell"/>
</dbReference>
<keyword evidence="7 15" id="KW-0479">Metal-binding</keyword>
<dbReference type="Pfam" id="PF08264">
    <property type="entry name" value="Anticodon_1"/>
    <property type="match status" value="1"/>
</dbReference>
<reference evidence="20 21" key="1">
    <citation type="journal article" date="2016" name="Nat. Commun.">
        <title>Thousands of microbial genomes shed light on interconnected biogeochemical processes in an aquifer system.</title>
        <authorList>
            <person name="Anantharaman K."/>
            <person name="Brown C.T."/>
            <person name="Hug L.A."/>
            <person name="Sharon I."/>
            <person name="Castelle C.J."/>
            <person name="Probst A.J."/>
            <person name="Thomas B.C."/>
            <person name="Singh A."/>
            <person name="Wilkins M.J."/>
            <person name="Karaoz U."/>
            <person name="Brodie E.L."/>
            <person name="Williams K.H."/>
            <person name="Hubbard S.S."/>
            <person name="Banfield J.F."/>
        </authorList>
    </citation>
    <scope>NUCLEOTIDE SEQUENCE [LARGE SCALE GENOMIC DNA]</scope>
</reference>
<evidence type="ECO:0000313" key="21">
    <source>
        <dbReference type="Proteomes" id="UP000179023"/>
    </source>
</evidence>
<dbReference type="InterPro" id="IPR009008">
    <property type="entry name" value="Val/Leu/Ile-tRNA-synth_edit"/>
</dbReference>
<evidence type="ECO:0000256" key="8">
    <source>
        <dbReference type="ARBA" id="ARBA00022741"/>
    </source>
</evidence>
<keyword evidence="10 15" id="KW-0067">ATP-binding</keyword>
<dbReference type="PANTHER" id="PTHR42780:SF1">
    <property type="entry name" value="ISOLEUCINE--TRNA LIGASE, CYTOPLASMIC"/>
    <property type="match status" value="1"/>
</dbReference>
<sequence length="1150" mass="132501">MQEKKQQASNLPEQEEKILEFWERNKIFEKSISQRKRARRFVFYDGPPFATGLPHYGHILASTIKDVIPRYWTMRGFRVDRRWGWDCHGLPIEHLVEQELKISGRKAIEKFGVKKFNETARSKVLTYAAEWHKTIRRIGRFVDFENSYKTMDVTYMESVWWAFAELYKKGLVCKDSRISLFCPRCETPLSNFEIAMDNSYRDQEDDSVYVKLPLKGSKKEFLLIWTTTPWTLPGNAAVAVNPKLEYTKYKFKITNDGYEYLWSATPPHHEADGDFSIVEKRSGKSLIGLKYEPPFRLSEDLDLYRVVGADFVDTEEGTGLVHIAPAFGEEDFAIGKKENLPTFETLNAAGRFKSGLPGLTFLGGRGAAESNSVIIEKLKSTSRLFRVRRILHRYPICWRCQTSLIYKVQPAWFIKISAVRPKMLKLNEKIDWHPEHLKHGRFGNDLETAPDWNVSRSRFWGTPIPIWECIKCKKIQVISSREEFDKKSGGSKNKYFIMRHGESEANVRGIVASDPHARYPLTLRGRIQAERAARKLVQKKIDCIFSSDLFRAKETATITAKGIGIHTVNFDARLRELDVGNFEGKSDRAFHSFFSSVADRFARPALGGETLCDARKRVASFFRETERRYQGKTILVVSHGDLLWMGRAVALGWSEAEVIAHAAVINGDSLRFAEPLEIAYKLLPRDESGEVNLHLPYVDEVKVFCECGSEAKRIPDVFDCWVESGSMPFAEHHYPFENRKFFEKNLPADFISEYIAQTRGWFSRLHVLSTALFSKPAFKHVVTTGTILSESGEKLSKSRQNFPDPWLLLGRYGADAIRYYLMASPVMLGDNINFSEKGVDEVYKKYSLIAYNVLNFFNLYKYKLKGPPKKIKSAHILDRWIMSRLHTTIREVTRGFDSYEVVQATRPLLDFVQDFSLWYVRRSRGRVKLDSPDAIAALRTLHNVLFDFSRLIAPATPFLAEIMYQDLKKKKISVHLEDWPKTNPAFIKKDLEDSMSHVREIVSEALRKRAEAGIKVRQPLARLEIKNQKSEIKIDELLDLIKDEVNVKEVAFGDELKLDTTLTPELREEGLVREFIRNIQEMRRDMGLKPKQIVAIQISGDRSIETILEKWVKTIKSETNSKELKVGGKKSFRAERELELGGKEFWVGIS</sequence>
<feature type="short sequence motif" description="'KMSKS' region" evidence="15">
    <location>
        <begin position="794"/>
        <end position="798"/>
    </location>
</feature>
<keyword evidence="6 15" id="KW-0436">Ligase</keyword>
<protein>
    <recommendedName>
        <fullName evidence="15">Isoleucine--tRNA ligase</fullName>
        <ecNumber evidence="15">6.1.1.5</ecNumber>
    </recommendedName>
    <alternativeName>
        <fullName evidence="15">Isoleucyl-tRNA synthetase</fullName>
        <shortName evidence="15">IleRS</shortName>
    </alternativeName>
</protein>
<dbReference type="SMART" id="SM00855">
    <property type="entry name" value="PGAM"/>
    <property type="match status" value="1"/>
</dbReference>
<dbReference type="Proteomes" id="UP000179023">
    <property type="component" value="Unassembled WGS sequence"/>
</dbReference>
<evidence type="ECO:0000256" key="3">
    <source>
        <dbReference type="ARBA" id="ARBA00007078"/>
    </source>
</evidence>
<feature type="short sequence motif" description="'HIGH' region" evidence="15">
    <location>
        <begin position="48"/>
        <end position="58"/>
    </location>
</feature>
<evidence type="ECO:0000256" key="5">
    <source>
        <dbReference type="ARBA" id="ARBA00022490"/>
    </source>
</evidence>
<feature type="binding site" evidence="15">
    <location>
        <position position="797"/>
    </location>
    <ligand>
        <name>ATP</name>
        <dbReference type="ChEBI" id="CHEBI:30616"/>
    </ligand>
</feature>
<evidence type="ECO:0000259" key="18">
    <source>
        <dbReference type="Pfam" id="PF00133"/>
    </source>
</evidence>
<dbReference type="EC" id="6.1.1.5" evidence="15"/>
<evidence type="ECO:0000256" key="13">
    <source>
        <dbReference type="ARBA" id="ARBA00025217"/>
    </source>
</evidence>
<evidence type="ECO:0000256" key="14">
    <source>
        <dbReference type="ARBA" id="ARBA00048359"/>
    </source>
</evidence>
<dbReference type="Gene3D" id="1.10.730.10">
    <property type="entry name" value="Isoleucyl-tRNA Synthetase, Domain 1"/>
    <property type="match status" value="1"/>
</dbReference>
<keyword evidence="9 15" id="KW-0862">Zinc</keyword>
<dbReference type="Gene3D" id="3.90.740.10">
    <property type="entry name" value="Valyl/Leucyl/Isoleucyl-tRNA synthetase, editing domain"/>
    <property type="match status" value="1"/>
</dbReference>
<evidence type="ECO:0000256" key="6">
    <source>
        <dbReference type="ARBA" id="ARBA00022598"/>
    </source>
</evidence>
<dbReference type="Gene3D" id="3.40.50.1240">
    <property type="entry name" value="Phosphoglycerate mutase-like"/>
    <property type="match status" value="1"/>
</dbReference>
<dbReference type="InterPro" id="IPR014729">
    <property type="entry name" value="Rossmann-like_a/b/a_fold"/>
</dbReference>
<evidence type="ECO:0000256" key="2">
    <source>
        <dbReference type="ARBA" id="ARBA00004496"/>
    </source>
</evidence>
<feature type="binding site" evidence="17">
    <location>
        <begin position="499"/>
        <end position="506"/>
    </location>
    <ligand>
        <name>substrate</name>
    </ligand>
</feature>
<gene>
    <name evidence="15" type="primary">ileS</name>
    <name evidence="20" type="ORF">A3C07_04065</name>
</gene>
<accession>A0A1G2KJA9</accession>
<evidence type="ECO:0000259" key="19">
    <source>
        <dbReference type="Pfam" id="PF08264"/>
    </source>
</evidence>
<evidence type="ECO:0000256" key="4">
    <source>
        <dbReference type="ARBA" id="ARBA00011245"/>
    </source>
</evidence>
<organism evidence="20 21">
    <name type="scientific">Candidatus Sungbacteria bacterium RIFCSPHIGHO2_02_FULL_47_11</name>
    <dbReference type="NCBI Taxonomy" id="1802270"/>
    <lineage>
        <taxon>Bacteria</taxon>
        <taxon>Candidatus Sungiibacteriota</taxon>
    </lineage>
</organism>
<dbReference type="InterPro" id="IPR001345">
    <property type="entry name" value="PG/BPGM_mutase_AS"/>
</dbReference>
<evidence type="ECO:0000256" key="1">
    <source>
        <dbReference type="ARBA" id="ARBA00001947"/>
    </source>
</evidence>
<dbReference type="InterPro" id="IPR013078">
    <property type="entry name" value="His_Pase_superF_clade-1"/>
</dbReference>
<comment type="subcellular location">
    <subcellularLocation>
        <location evidence="2 15">Cytoplasm</location>
    </subcellularLocation>
</comment>
<dbReference type="Pfam" id="PF19302">
    <property type="entry name" value="DUF5915"/>
    <property type="match status" value="1"/>
</dbReference>
<evidence type="ECO:0000256" key="11">
    <source>
        <dbReference type="ARBA" id="ARBA00022917"/>
    </source>
</evidence>
<dbReference type="SUPFAM" id="SSF53254">
    <property type="entry name" value="Phosphoglycerate mutase-like"/>
    <property type="match status" value="1"/>
</dbReference>
<keyword evidence="8 15" id="KW-0547">Nucleotide-binding</keyword>
<dbReference type="PANTHER" id="PTHR42780">
    <property type="entry name" value="SOLEUCYL-TRNA SYNTHETASE"/>
    <property type="match status" value="1"/>
</dbReference>
<dbReference type="HAMAP" id="MF_02003">
    <property type="entry name" value="Ile_tRNA_synth_type2"/>
    <property type="match status" value="1"/>
</dbReference>
<feature type="active site" description="Proton donor/acceptor" evidence="16">
    <location>
        <position position="576"/>
    </location>
</feature>
<dbReference type="InterPro" id="IPR029033">
    <property type="entry name" value="His_PPase_superfam"/>
</dbReference>
<dbReference type="FunFam" id="3.40.50.620:FF:000063">
    <property type="entry name" value="Isoleucine--tRNA ligase"/>
    <property type="match status" value="1"/>
</dbReference>
<feature type="domain" description="Aminoacyl-tRNA synthetase class Ia" evidence="18">
    <location>
        <begin position="709"/>
        <end position="827"/>
    </location>
</feature>
<keyword evidence="12 15" id="KW-0030">Aminoacyl-tRNA synthetase</keyword>
<feature type="domain" description="Methionyl/Valyl/Leucyl/Isoleucyl-tRNA synthetase anticodon-binding" evidence="19">
    <location>
        <begin position="878"/>
        <end position="1021"/>
    </location>
</feature>
<dbReference type="InterPro" id="IPR009080">
    <property type="entry name" value="tRNAsynth_Ia_anticodon-bd"/>
</dbReference>
<comment type="similarity">
    <text evidence="3 15">Belongs to the class-I aminoacyl-tRNA synthetase family. IleS type 2 subfamily.</text>
</comment>
<proteinExistence type="inferred from homology"/>
<comment type="cofactor">
    <cofactor evidence="1 15">
        <name>Zn(2+)</name>
        <dbReference type="ChEBI" id="CHEBI:29105"/>
    </cofactor>
</comment>
<dbReference type="InterPro" id="IPR002300">
    <property type="entry name" value="aa-tRNA-synth_Ia"/>
</dbReference>
<feature type="domain" description="Aminoacyl-tRNA synthetase class Ia" evidence="18">
    <location>
        <begin position="17"/>
        <end position="487"/>
    </location>
</feature>
<dbReference type="InterPro" id="IPR033709">
    <property type="entry name" value="Anticodon_Ile_ABEc"/>
</dbReference>
<dbReference type="GO" id="GO:0008270">
    <property type="term" value="F:zinc ion binding"/>
    <property type="evidence" value="ECO:0007669"/>
    <property type="project" value="UniProtKB-UniRule"/>
</dbReference>
<dbReference type="GO" id="GO:0000049">
    <property type="term" value="F:tRNA binding"/>
    <property type="evidence" value="ECO:0007669"/>
    <property type="project" value="InterPro"/>
</dbReference>
<feature type="active site" description="Tele-phosphohistidine intermediate" evidence="16">
    <location>
        <position position="500"/>
    </location>
</feature>
<dbReference type="SUPFAM" id="SSF47323">
    <property type="entry name" value="Anticodon-binding domain of a subclass of class I aminoacyl-tRNA synthetases"/>
    <property type="match status" value="2"/>
</dbReference>
<dbReference type="PROSITE" id="PS00175">
    <property type="entry name" value="PG_MUTASE"/>
    <property type="match status" value="1"/>
</dbReference>
<dbReference type="Pfam" id="PF00133">
    <property type="entry name" value="tRNA-synt_1"/>
    <property type="match status" value="2"/>
</dbReference>
<dbReference type="SUPFAM" id="SSF50677">
    <property type="entry name" value="ValRS/IleRS/LeuRS editing domain"/>
    <property type="match status" value="1"/>
</dbReference>
<name>A0A1G2KJA9_9BACT</name>
<dbReference type="InterPro" id="IPR023586">
    <property type="entry name" value="Ile-tRNA-ligase_type2"/>
</dbReference>
<dbReference type="InterPro" id="IPR002301">
    <property type="entry name" value="Ile-tRNA-ligase"/>
</dbReference>
<comment type="subunit">
    <text evidence="4 15">Monomer.</text>
</comment>
<dbReference type="InterPro" id="IPR001412">
    <property type="entry name" value="aa-tRNA-synth_I_CS"/>
</dbReference>
<keyword evidence="5 15" id="KW-0963">Cytoplasm</keyword>
<dbReference type="GO" id="GO:0004822">
    <property type="term" value="F:isoleucine-tRNA ligase activity"/>
    <property type="evidence" value="ECO:0007669"/>
    <property type="project" value="UniProtKB-UniRule"/>
</dbReference>
<dbReference type="GO" id="GO:0006428">
    <property type="term" value="P:isoleucyl-tRNA aminoacylation"/>
    <property type="evidence" value="ECO:0007669"/>
    <property type="project" value="UniProtKB-UniRule"/>
</dbReference>
<feature type="binding site" evidence="17">
    <location>
        <position position="551"/>
    </location>
    <ligand>
        <name>substrate</name>
    </ligand>
</feature>
<evidence type="ECO:0000256" key="9">
    <source>
        <dbReference type="ARBA" id="ARBA00022833"/>
    </source>
</evidence>
<comment type="domain">
    <text evidence="15">IleRS has two distinct active sites: one for aminoacylation and one for editing. The misactivated valine is translocated from the active site to the editing site, which sterically excludes the correctly activated isoleucine. The single editing site contains two valyl binding pockets, one specific for each substrate (Val-AMP or Val-tRNA(Ile)).</text>
</comment>
<dbReference type="CDD" id="cd07961">
    <property type="entry name" value="Anticodon_Ia_Ile_ABEc"/>
    <property type="match status" value="1"/>
</dbReference>
<dbReference type="InterPro" id="IPR013155">
    <property type="entry name" value="M/V/L/I-tRNA-synth_anticd-bd"/>
</dbReference>
<evidence type="ECO:0000256" key="15">
    <source>
        <dbReference type="HAMAP-Rule" id="MF_02003"/>
    </source>
</evidence>
<comment type="caution">
    <text evidence="20">The sequence shown here is derived from an EMBL/GenBank/DDBJ whole genome shotgun (WGS) entry which is preliminary data.</text>
</comment>
<dbReference type="GO" id="GO:0005524">
    <property type="term" value="F:ATP binding"/>
    <property type="evidence" value="ECO:0007669"/>
    <property type="project" value="UniProtKB-UniRule"/>
</dbReference>
<evidence type="ECO:0000313" key="20">
    <source>
        <dbReference type="EMBL" id="OGZ98601.1"/>
    </source>
</evidence>
<evidence type="ECO:0000256" key="12">
    <source>
        <dbReference type="ARBA" id="ARBA00023146"/>
    </source>
</evidence>
<dbReference type="PROSITE" id="PS00178">
    <property type="entry name" value="AA_TRNA_LIGASE_I"/>
    <property type="match status" value="1"/>
</dbReference>
<dbReference type="SUPFAM" id="SSF52374">
    <property type="entry name" value="Nucleotidylyl transferase"/>
    <property type="match status" value="1"/>
</dbReference>
<evidence type="ECO:0000256" key="16">
    <source>
        <dbReference type="PIRSR" id="PIRSR613078-1"/>
    </source>
</evidence>
<dbReference type="AlphaFoldDB" id="A0A1G2KJA9"/>
<comment type="catalytic activity">
    <reaction evidence="14 15">
        <text>tRNA(Ile) + L-isoleucine + ATP = L-isoleucyl-tRNA(Ile) + AMP + diphosphate</text>
        <dbReference type="Rhea" id="RHEA:11060"/>
        <dbReference type="Rhea" id="RHEA-COMP:9666"/>
        <dbReference type="Rhea" id="RHEA-COMP:9695"/>
        <dbReference type="ChEBI" id="CHEBI:30616"/>
        <dbReference type="ChEBI" id="CHEBI:33019"/>
        <dbReference type="ChEBI" id="CHEBI:58045"/>
        <dbReference type="ChEBI" id="CHEBI:78442"/>
        <dbReference type="ChEBI" id="CHEBI:78528"/>
        <dbReference type="ChEBI" id="CHEBI:456215"/>
        <dbReference type="EC" id="6.1.1.5"/>
    </reaction>
</comment>
<evidence type="ECO:0000256" key="17">
    <source>
        <dbReference type="PIRSR" id="PIRSR613078-2"/>
    </source>
</evidence>
<dbReference type="Pfam" id="PF00300">
    <property type="entry name" value="His_Phos_1"/>
    <property type="match status" value="1"/>
</dbReference>
<dbReference type="Gene3D" id="3.40.50.620">
    <property type="entry name" value="HUPs"/>
    <property type="match status" value="3"/>
</dbReference>
<dbReference type="CDD" id="cd07067">
    <property type="entry name" value="HP_PGM_like"/>
    <property type="match status" value="1"/>
</dbReference>